<protein>
    <submittedName>
        <fullName evidence="1">DsbA family protein</fullName>
    </submittedName>
</protein>
<comment type="caution">
    <text evidence="1">The sequence shown here is derived from an EMBL/GenBank/DDBJ whole genome shotgun (WGS) entry which is preliminary data.</text>
</comment>
<keyword evidence="2" id="KW-1185">Reference proteome</keyword>
<dbReference type="SUPFAM" id="SSF52833">
    <property type="entry name" value="Thioredoxin-like"/>
    <property type="match status" value="1"/>
</dbReference>
<dbReference type="RefSeq" id="WP_254083465.1">
    <property type="nucleotide sequence ID" value="NZ_JAHESE010000004.1"/>
</dbReference>
<evidence type="ECO:0000313" key="1">
    <source>
        <dbReference type="EMBL" id="MBT1707873.1"/>
    </source>
</evidence>
<organism evidence="1 2">
    <name type="scientific">Dawidia cretensis</name>
    <dbReference type="NCBI Taxonomy" id="2782350"/>
    <lineage>
        <taxon>Bacteria</taxon>
        <taxon>Pseudomonadati</taxon>
        <taxon>Bacteroidota</taxon>
        <taxon>Cytophagia</taxon>
        <taxon>Cytophagales</taxon>
        <taxon>Chryseotaleaceae</taxon>
        <taxon>Dawidia</taxon>
    </lineage>
</organism>
<dbReference type="CDD" id="cd03025">
    <property type="entry name" value="DsbA_FrnE_like"/>
    <property type="match status" value="1"/>
</dbReference>
<dbReference type="AlphaFoldDB" id="A0AAP2DUV5"/>
<accession>A0AAP2DUV5</accession>
<dbReference type="Proteomes" id="UP001319080">
    <property type="component" value="Unassembled WGS sequence"/>
</dbReference>
<proteinExistence type="predicted"/>
<name>A0AAP2DUV5_9BACT</name>
<evidence type="ECO:0000313" key="2">
    <source>
        <dbReference type="Proteomes" id="UP001319080"/>
    </source>
</evidence>
<dbReference type="InterPro" id="IPR036249">
    <property type="entry name" value="Thioredoxin-like_sf"/>
</dbReference>
<dbReference type="Gene3D" id="1.10.472.60">
    <property type="entry name" value="putative protein disulfide isomerase domain"/>
    <property type="match status" value="1"/>
</dbReference>
<sequence>MTEHLEMVALEKDQKSLSGKVEQSDRIVVTYYTDPLCCWSWAFESHWRRFCDEYHERIERRYVMGGMIADWKSFRDPINDISSPAHMGPVWMHAAAVTNVPINFLIWHKDPPASSYPASIAVRNAFLQSQHAGELYLHAVRRAVMTEQRNIARTEVLMEIVQEVSDSNPGMVSVEAFRDPFNEAAAREAFRADLQKVAFHKIGRFPTLTFVKGNGEGLIMTGLRPFEKLKECLDYIV</sequence>
<reference evidence="1 2" key="1">
    <citation type="submission" date="2021-05" db="EMBL/GenBank/DDBJ databases">
        <title>A Polyphasic approach of four new species of the genus Ohtaekwangia: Ohtaekwangia histidinii sp. nov., Ohtaekwangia cretensis sp. nov., Ohtaekwangia indiensis sp. nov., Ohtaekwangia reichenbachii sp. nov. from diverse environment.</title>
        <authorList>
            <person name="Octaviana S."/>
        </authorList>
    </citation>
    <scope>NUCLEOTIDE SEQUENCE [LARGE SCALE GENOMIC DNA]</scope>
    <source>
        <strain evidence="1 2">PWU5</strain>
    </source>
</reference>
<gene>
    <name evidence="1" type="ORF">KK062_06560</name>
</gene>
<dbReference type="Gene3D" id="3.40.30.10">
    <property type="entry name" value="Glutaredoxin"/>
    <property type="match status" value="1"/>
</dbReference>
<dbReference type="Pfam" id="PF13743">
    <property type="entry name" value="Thioredoxin_5"/>
    <property type="match status" value="1"/>
</dbReference>
<dbReference type="EMBL" id="JAHESE010000004">
    <property type="protein sequence ID" value="MBT1707873.1"/>
    <property type="molecule type" value="Genomic_DNA"/>
</dbReference>